<feature type="compositionally biased region" description="Basic and acidic residues" evidence="1">
    <location>
        <begin position="367"/>
        <end position="376"/>
    </location>
</feature>
<evidence type="ECO:0000259" key="2">
    <source>
        <dbReference type="Pfam" id="PF03732"/>
    </source>
</evidence>
<feature type="region of interest" description="Disordered" evidence="1">
    <location>
        <begin position="1"/>
        <end position="22"/>
    </location>
</feature>
<dbReference type="AlphaFoldDB" id="A0A8S9R5S4"/>
<feature type="region of interest" description="Disordered" evidence="1">
    <location>
        <begin position="144"/>
        <end position="206"/>
    </location>
</feature>
<protein>
    <recommendedName>
        <fullName evidence="2">Retrotransposon gag domain-containing protein</fullName>
    </recommendedName>
</protein>
<evidence type="ECO:0000313" key="3">
    <source>
        <dbReference type="EMBL" id="KAF3558400.1"/>
    </source>
</evidence>
<feature type="compositionally biased region" description="Basic and acidic residues" evidence="1">
    <location>
        <begin position="191"/>
        <end position="200"/>
    </location>
</feature>
<organism evidence="3 4">
    <name type="scientific">Brassica cretica</name>
    <name type="common">Mustard</name>
    <dbReference type="NCBI Taxonomy" id="69181"/>
    <lineage>
        <taxon>Eukaryota</taxon>
        <taxon>Viridiplantae</taxon>
        <taxon>Streptophyta</taxon>
        <taxon>Embryophyta</taxon>
        <taxon>Tracheophyta</taxon>
        <taxon>Spermatophyta</taxon>
        <taxon>Magnoliopsida</taxon>
        <taxon>eudicotyledons</taxon>
        <taxon>Gunneridae</taxon>
        <taxon>Pentapetalae</taxon>
        <taxon>rosids</taxon>
        <taxon>malvids</taxon>
        <taxon>Brassicales</taxon>
        <taxon>Brassicaceae</taxon>
        <taxon>Brassiceae</taxon>
        <taxon>Brassica</taxon>
    </lineage>
</organism>
<evidence type="ECO:0000313" key="4">
    <source>
        <dbReference type="Proteomes" id="UP000712600"/>
    </source>
</evidence>
<feature type="region of interest" description="Disordered" evidence="1">
    <location>
        <begin position="448"/>
        <end position="468"/>
    </location>
</feature>
<dbReference type="PANTHER" id="PTHR33223">
    <property type="entry name" value="CCHC-TYPE DOMAIN-CONTAINING PROTEIN"/>
    <property type="match status" value="1"/>
</dbReference>
<dbReference type="PANTHER" id="PTHR33223:SF9">
    <property type="entry name" value="RETROTRANSPOSON GAG DOMAIN-CONTAINING PROTEIN"/>
    <property type="match status" value="1"/>
</dbReference>
<proteinExistence type="predicted"/>
<feature type="compositionally biased region" description="Basic residues" evidence="1">
    <location>
        <begin position="451"/>
        <end position="461"/>
    </location>
</feature>
<reference evidence="3" key="1">
    <citation type="submission" date="2019-12" db="EMBL/GenBank/DDBJ databases">
        <title>Genome sequencing and annotation of Brassica cretica.</title>
        <authorList>
            <person name="Studholme D.J."/>
            <person name="Sarris P."/>
        </authorList>
    </citation>
    <scope>NUCLEOTIDE SEQUENCE</scope>
    <source>
        <strain evidence="3">PFS-109/04</strain>
        <tissue evidence="3">Leaf</tissue>
    </source>
</reference>
<sequence length="629" mass="69414">MLGQENVATSEYDDRNTDEPSSVITQLPHMHAVRSLRSDRAFVPLGRYVVTERSFRSVATDRARAKAWSVRSDRAFVPLSRYVATKLEPELGRYERLGLKLIGDASWNRCGNKRCDRGLGFVGLPARVRVLGFFDLAGKSKSGKVQKSKRTAGQSSQGARDGANLSGLPIDPDAQQHQEREEEVESSNANRDGDQREKLADGTANVPATLSKEDLLEAMKVMGTQVAAMAQLFTPLVNSWVGQATPMVMTTPNANGSVVETVEVIEIDPLERTGKKELRRELDTNGTRAGMDRVASIGGRVLELLSGCERLSYDQERLGLKLIGDASWNRCGNKRCDRGLGFVGLPARDGQQHQEREEEVESSNANRDGDQREKLADGTSNVPATLSKEDLLEAMKVMGTQVAAMGQLFTPLVNSSVGQATPMVMTTRNANGSVVETVEVIEIDPPERTGKKAPRVARPIRKSNPDSYADTPFTDEITLIEIPSKFSFPSKKAYNGTSDPDDHVAQYRQMMLSVALLKESREATICKGFGSTLTGPALQWYINLPSRSVASFAIISDQFMEKFTIRRDLEKASAGLYEILQHRAEPMRSYIARFNQERMVIPECSIPTSISAFKRGFLPDGDLYKELTK</sequence>
<dbReference type="EMBL" id="QGKX02000996">
    <property type="protein sequence ID" value="KAF3558400.1"/>
    <property type="molecule type" value="Genomic_DNA"/>
</dbReference>
<name>A0A8S9R5S4_BRACR</name>
<feature type="domain" description="Retrotransposon gag" evidence="2">
    <location>
        <begin position="531"/>
        <end position="616"/>
    </location>
</feature>
<dbReference type="Pfam" id="PF03732">
    <property type="entry name" value="Retrotrans_gag"/>
    <property type="match status" value="1"/>
</dbReference>
<feature type="region of interest" description="Disordered" evidence="1">
    <location>
        <begin position="346"/>
        <end position="384"/>
    </location>
</feature>
<evidence type="ECO:0000256" key="1">
    <source>
        <dbReference type="SAM" id="MobiDB-lite"/>
    </source>
</evidence>
<dbReference type="InterPro" id="IPR005162">
    <property type="entry name" value="Retrotrans_gag_dom"/>
</dbReference>
<gene>
    <name evidence="3" type="ORF">F2Q69_00012945</name>
</gene>
<comment type="caution">
    <text evidence="3">The sequence shown here is derived from an EMBL/GenBank/DDBJ whole genome shotgun (WGS) entry which is preliminary data.</text>
</comment>
<dbReference type="Proteomes" id="UP000712600">
    <property type="component" value="Unassembled WGS sequence"/>
</dbReference>
<accession>A0A8S9R5S4</accession>